<feature type="transmembrane region" description="Helical" evidence="1">
    <location>
        <begin position="12"/>
        <end position="38"/>
    </location>
</feature>
<dbReference type="AlphaFoldDB" id="H6RHQ0"/>
<gene>
    <name evidence="2" type="ORF">VIS_S3DGC10027</name>
</gene>
<keyword evidence="1" id="KW-0812">Transmembrane</keyword>
<dbReference type="EMBL" id="FO117611">
    <property type="protein sequence ID" value="CCG00561.1"/>
    <property type="molecule type" value="Genomic_DNA"/>
</dbReference>
<accession>H6RHQ0</accession>
<evidence type="ECO:0000256" key="1">
    <source>
        <dbReference type="SAM" id="Phobius"/>
    </source>
</evidence>
<reference evidence="2" key="2">
    <citation type="submission" date="2012-02" db="EMBL/GenBank/DDBJ databases">
        <authorList>
            <person name="Genoscope - CEA"/>
        </authorList>
    </citation>
    <scope>NUCLEOTIDE SEQUENCE</scope>
</reference>
<evidence type="ECO:0000313" key="2">
    <source>
        <dbReference type="EMBL" id="CCG00561.1"/>
    </source>
</evidence>
<organism evidence="2">
    <name type="scientific">uncultured Flavobacteriia bacterium</name>
    <dbReference type="NCBI Taxonomy" id="212695"/>
    <lineage>
        <taxon>Bacteria</taxon>
        <taxon>Pseudomonadati</taxon>
        <taxon>Bacteroidota</taxon>
        <taxon>Flavobacteriia</taxon>
        <taxon>environmental samples</taxon>
    </lineage>
</organism>
<proteinExistence type="predicted"/>
<name>H6RHQ0_9BACT</name>
<protein>
    <submittedName>
        <fullName evidence="2">Uncharacterized protein</fullName>
    </submittedName>
</protein>
<sequence>MAEEMIRGKDVFKGCLFTFIAIFIVMAIATALALFYLFY</sequence>
<keyword evidence="1" id="KW-0472">Membrane</keyword>
<reference evidence="2" key="1">
    <citation type="journal article" date="2012" name="Environ. Microbiol.">
        <title>Genomic content of uncultured Bacteroidetes from contrasting oceanic provinces in the North Atlantic Ocean.</title>
        <authorList>
            <person name="Gomez-Pereira P.R."/>
            <person name="Schuler M."/>
            <person name="Fuchs B.M."/>
            <person name="Bennke C."/>
            <person name="Teeling H."/>
            <person name="Waldmann J."/>
            <person name="Richter M."/>
            <person name="Barbe V."/>
            <person name="Bataille E."/>
            <person name="Glockner F.O."/>
            <person name="Amann R."/>
        </authorList>
    </citation>
    <scope>NUCLEOTIDE SEQUENCE</scope>
</reference>
<keyword evidence="1" id="KW-1133">Transmembrane helix</keyword>